<evidence type="ECO:0000256" key="3">
    <source>
        <dbReference type="ARBA" id="ARBA00012513"/>
    </source>
</evidence>
<keyword evidence="9 14" id="KW-0175">Coiled coil</keyword>
<dbReference type="Proteomes" id="UP001108240">
    <property type="component" value="Unplaced"/>
</dbReference>
<dbReference type="GO" id="GO:0005634">
    <property type="term" value="C:nucleus"/>
    <property type="evidence" value="ECO:0007669"/>
    <property type="project" value="UniProtKB-SubCell"/>
</dbReference>
<organism evidence="17 18">
    <name type="scientific">Cyprinus carpio carpio</name>
    <dbReference type="NCBI Taxonomy" id="630221"/>
    <lineage>
        <taxon>Eukaryota</taxon>
        <taxon>Metazoa</taxon>
        <taxon>Chordata</taxon>
        <taxon>Craniata</taxon>
        <taxon>Vertebrata</taxon>
        <taxon>Euteleostomi</taxon>
        <taxon>Actinopterygii</taxon>
        <taxon>Neopterygii</taxon>
        <taxon>Teleostei</taxon>
        <taxon>Ostariophysi</taxon>
        <taxon>Cypriniformes</taxon>
        <taxon>Cyprinidae</taxon>
        <taxon>Cyprininae</taxon>
        <taxon>Cyprinus</taxon>
    </lineage>
</organism>
<dbReference type="GO" id="GO:0004674">
    <property type="term" value="F:protein serine/threonine kinase activity"/>
    <property type="evidence" value="ECO:0007669"/>
    <property type="project" value="UniProtKB-KW"/>
</dbReference>
<sequence>MMEELHSLDPRRQELLEARFTGVGVAKGSGQNESSNQSLCSVGSLSDKELETPEKKSNDQRTRKRKGDPFDNQGKGGGRGHKISDYFEVGIKQSLMGLERHEDEQMMTELSFLGELLGAISAMCTFTVEQNIQLVQQGSPSSISSVNADHSHSSSTQVTHSALESSKSSDLEKKEGRIDDLLRVNCDLRRQIDEQQKMLERCKERLNKCVTMSKKLLIEKSKQEKIACREKSMQDRLRLGHFTTVRHGASFTEQWTDGYAFQNLVKQQERVNGQREDIERQRKLLLKKKPPNASQTPPPSLEPNKRKNKSNGAENEMLSLAEYHEQEEIFKLRLGHLKKEEAEIQVELERLERVRNLHIRELKRIHNEDNSQFKDHPTLNDRYLLLHLLGRGGFSEVYKAFDLTEQRYVAVKIHQLNKNWRDEKKENYHKHACREYRIHKELDHPRIVKLYDYFSLDTDSFCTVLEYCEGNDLDFYLKQHKLMSEKEARSIIMQVVNALKYLNEIRPPIIHYDLKPGNILLVNGTACGEIKITDFGLSKIMDDDNYGVDGMELTSQGAGTYWYLPPECFVVGKEPPKISNKVDVWSVGVIFYQCLYGKKPFGHNQSQQDILQENTILKATEVQFPPKPGVSPEAKAFIRRCLVYRKEDRIDVHQLASDPYLLPHIRKSVAATGNSSMAVASTSSSSNSSASN</sequence>
<dbReference type="GO" id="GO:0005524">
    <property type="term" value="F:ATP binding"/>
    <property type="evidence" value="ECO:0007669"/>
    <property type="project" value="UniProtKB-UniRule"/>
</dbReference>
<feature type="binding site" evidence="13">
    <location>
        <position position="412"/>
    </location>
    <ligand>
        <name>ATP</name>
        <dbReference type="ChEBI" id="CHEBI:30616"/>
    </ligand>
</feature>
<comment type="cofactor">
    <cofactor evidence="1">
        <name>Mg(2+)</name>
        <dbReference type="ChEBI" id="CHEBI:18420"/>
    </cofactor>
</comment>
<keyword evidence="10" id="KW-0539">Nucleus</keyword>
<evidence type="ECO:0000256" key="5">
    <source>
        <dbReference type="ARBA" id="ARBA00022679"/>
    </source>
</evidence>
<dbReference type="EC" id="2.7.11.1" evidence="3"/>
<evidence type="ECO:0000256" key="12">
    <source>
        <dbReference type="ARBA" id="ARBA00048679"/>
    </source>
</evidence>
<dbReference type="InterPro" id="IPR017441">
    <property type="entry name" value="Protein_kinase_ATP_BS"/>
</dbReference>
<evidence type="ECO:0000313" key="17">
    <source>
        <dbReference type="Ensembl" id="ENSCCRP00000161565.1"/>
    </source>
</evidence>
<evidence type="ECO:0000256" key="4">
    <source>
        <dbReference type="ARBA" id="ARBA00022527"/>
    </source>
</evidence>
<dbReference type="PROSITE" id="PS50011">
    <property type="entry name" value="PROTEIN_KINASE_DOM"/>
    <property type="match status" value="1"/>
</dbReference>
<proteinExistence type="predicted"/>
<comment type="catalytic activity">
    <reaction evidence="12">
        <text>L-seryl-[protein] + ATP = O-phospho-L-seryl-[protein] + ADP + H(+)</text>
        <dbReference type="Rhea" id="RHEA:17989"/>
        <dbReference type="Rhea" id="RHEA-COMP:9863"/>
        <dbReference type="Rhea" id="RHEA-COMP:11604"/>
        <dbReference type="ChEBI" id="CHEBI:15378"/>
        <dbReference type="ChEBI" id="CHEBI:29999"/>
        <dbReference type="ChEBI" id="CHEBI:30616"/>
        <dbReference type="ChEBI" id="CHEBI:83421"/>
        <dbReference type="ChEBI" id="CHEBI:456216"/>
        <dbReference type="EC" id="2.7.11.1"/>
    </reaction>
</comment>
<dbReference type="PROSITE" id="PS00107">
    <property type="entry name" value="PROTEIN_KINASE_ATP"/>
    <property type="match status" value="1"/>
</dbReference>
<keyword evidence="4" id="KW-0723">Serine/threonine-protein kinase</keyword>
<evidence type="ECO:0000256" key="8">
    <source>
        <dbReference type="ARBA" id="ARBA00022840"/>
    </source>
</evidence>
<keyword evidence="8 13" id="KW-0067">ATP-binding</keyword>
<dbReference type="Ensembl" id="ENSCCRT00000195811.1">
    <property type="protein sequence ID" value="ENSCCRP00000161565.1"/>
    <property type="gene ID" value="ENSCCRG00000066124.1"/>
</dbReference>
<keyword evidence="7" id="KW-0418">Kinase</keyword>
<evidence type="ECO:0000256" key="2">
    <source>
        <dbReference type="ARBA" id="ARBA00004123"/>
    </source>
</evidence>
<dbReference type="InterPro" id="IPR011009">
    <property type="entry name" value="Kinase-like_dom_sf"/>
</dbReference>
<evidence type="ECO:0000256" key="10">
    <source>
        <dbReference type="ARBA" id="ARBA00023242"/>
    </source>
</evidence>
<reference evidence="17" key="2">
    <citation type="submission" date="2025-09" db="UniProtKB">
        <authorList>
            <consortium name="Ensembl"/>
        </authorList>
    </citation>
    <scope>IDENTIFICATION</scope>
</reference>
<reference evidence="17" key="1">
    <citation type="submission" date="2025-08" db="UniProtKB">
        <authorList>
            <consortium name="Ensembl"/>
        </authorList>
    </citation>
    <scope>IDENTIFICATION</scope>
</reference>
<dbReference type="Pfam" id="PF00069">
    <property type="entry name" value="Pkinase"/>
    <property type="match status" value="1"/>
</dbReference>
<comment type="subcellular location">
    <subcellularLocation>
        <location evidence="2">Nucleus</location>
    </subcellularLocation>
</comment>
<name>A0A9J8C8A3_CYPCA</name>
<dbReference type="PROSITE" id="PS00108">
    <property type="entry name" value="PROTEIN_KINASE_ST"/>
    <property type="match status" value="1"/>
</dbReference>
<dbReference type="InterPro" id="IPR000719">
    <property type="entry name" value="Prot_kinase_dom"/>
</dbReference>
<evidence type="ECO:0000256" key="9">
    <source>
        <dbReference type="ARBA" id="ARBA00023054"/>
    </source>
</evidence>
<evidence type="ECO:0000256" key="7">
    <source>
        <dbReference type="ARBA" id="ARBA00022777"/>
    </source>
</evidence>
<keyword evidence="6 13" id="KW-0547">Nucleotide-binding</keyword>
<dbReference type="InterPro" id="IPR008271">
    <property type="entry name" value="Ser/Thr_kinase_AS"/>
</dbReference>
<evidence type="ECO:0000256" key="13">
    <source>
        <dbReference type="PROSITE-ProRule" id="PRU10141"/>
    </source>
</evidence>
<feature type="compositionally biased region" description="Polar residues" evidence="15">
    <location>
        <begin position="29"/>
        <end position="44"/>
    </location>
</feature>
<dbReference type="SMART" id="SM00220">
    <property type="entry name" value="S_TKc"/>
    <property type="match status" value="1"/>
</dbReference>
<feature type="region of interest" description="Disordered" evidence="15">
    <location>
        <begin position="284"/>
        <end position="311"/>
    </location>
</feature>
<dbReference type="GeneTree" id="ENSGT00950000182984"/>
<evidence type="ECO:0000256" key="6">
    <source>
        <dbReference type="ARBA" id="ARBA00022741"/>
    </source>
</evidence>
<dbReference type="PANTHER" id="PTHR22974">
    <property type="entry name" value="MIXED LINEAGE PROTEIN KINASE"/>
    <property type="match status" value="1"/>
</dbReference>
<evidence type="ECO:0000256" key="1">
    <source>
        <dbReference type="ARBA" id="ARBA00001946"/>
    </source>
</evidence>
<keyword evidence="18" id="KW-1185">Reference proteome</keyword>
<comment type="catalytic activity">
    <reaction evidence="11">
        <text>L-threonyl-[protein] + ATP = O-phospho-L-threonyl-[protein] + ADP + H(+)</text>
        <dbReference type="Rhea" id="RHEA:46608"/>
        <dbReference type="Rhea" id="RHEA-COMP:11060"/>
        <dbReference type="Rhea" id="RHEA-COMP:11605"/>
        <dbReference type="ChEBI" id="CHEBI:15378"/>
        <dbReference type="ChEBI" id="CHEBI:30013"/>
        <dbReference type="ChEBI" id="CHEBI:30616"/>
        <dbReference type="ChEBI" id="CHEBI:61977"/>
        <dbReference type="ChEBI" id="CHEBI:456216"/>
        <dbReference type="EC" id="2.7.11.1"/>
    </reaction>
</comment>
<dbReference type="PANTHER" id="PTHR22974:SF20">
    <property type="entry name" value="SERINE_THREONINE-PROTEIN KINASE TOUSLED-LIKE 2"/>
    <property type="match status" value="1"/>
</dbReference>
<evidence type="ECO:0000256" key="15">
    <source>
        <dbReference type="SAM" id="MobiDB-lite"/>
    </source>
</evidence>
<feature type="compositionally biased region" description="Basic and acidic residues" evidence="15">
    <location>
        <begin position="46"/>
        <end position="61"/>
    </location>
</feature>
<feature type="region of interest" description="Disordered" evidence="15">
    <location>
        <begin position="25"/>
        <end position="83"/>
    </location>
</feature>
<feature type="region of interest" description="Disordered" evidence="15">
    <location>
        <begin position="140"/>
        <end position="174"/>
    </location>
</feature>
<evidence type="ECO:0000259" key="16">
    <source>
        <dbReference type="PROSITE" id="PS50011"/>
    </source>
</evidence>
<dbReference type="GO" id="GO:0048471">
    <property type="term" value="C:perinuclear region of cytoplasm"/>
    <property type="evidence" value="ECO:0007669"/>
    <property type="project" value="TreeGrafter"/>
</dbReference>
<dbReference type="AlphaFoldDB" id="A0A9J8C8A3"/>
<dbReference type="FunFam" id="1.10.510.10:FF:000037">
    <property type="entry name" value="Serine/threonine-protein kinase tousled-like 2"/>
    <property type="match status" value="1"/>
</dbReference>
<feature type="compositionally biased region" description="Low complexity" evidence="15">
    <location>
        <begin position="141"/>
        <end position="166"/>
    </location>
</feature>
<keyword evidence="5" id="KW-0808">Transferase</keyword>
<dbReference type="GO" id="GO:0035556">
    <property type="term" value="P:intracellular signal transduction"/>
    <property type="evidence" value="ECO:0007669"/>
    <property type="project" value="TreeGrafter"/>
</dbReference>
<dbReference type="SUPFAM" id="SSF56112">
    <property type="entry name" value="Protein kinase-like (PK-like)"/>
    <property type="match status" value="1"/>
</dbReference>
<feature type="coiled-coil region" evidence="14">
    <location>
        <begin position="334"/>
        <end position="368"/>
    </location>
</feature>
<evidence type="ECO:0000256" key="11">
    <source>
        <dbReference type="ARBA" id="ARBA00047899"/>
    </source>
</evidence>
<protein>
    <recommendedName>
        <fullName evidence="3">non-specific serine/threonine protein kinase</fullName>
        <ecNumber evidence="3">2.7.11.1</ecNumber>
    </recommendedName>
</protein>
<accession>A0A9J8C8A3</accession>
<dbReference type="Gene3D" id="1.10.510.10">
    <property type="entry name" value="Transferase(Phosphotransferase) domain 1"/>
    <property type="match status" value="1"/>
</dbReference>
<evidence type="ECO:0000313" key="18">
    <source>
        <dbReference type="Proteomes" id="UP001108240"/>
    </source>
</evidence>
<evidence type="ECO:0000256" key="14">
    <source>
        <dbReference type="SAM" id="Coils"/>
    </source>
</evidence>
<dbReference type="GO" id="GO:0007059">
    <property type="term" value="P:chromosome segregation"/>
    <property type="evidence" value="ECO:0007669"/>
    <property type="project" value="TreeGrafter"/>
</dbReference>
<feature type="domain" description="Protein kinase" evidence="16">
    <location>
        <begin position="383"/>
        <end position="661"/>
    </location>
</feature>